<dbReference type="AlphaFoldDB" id="A0A4C1ZPD6"/>
<evidence type="ECO:0000313" key="1">
    <source>
        <dbReference type="EMBL" id="GBP90721.1"/>
    </source>
</evidence>
<proteinExistence type="predicted"/>
<accession>A0A4C1ZPD6</accession>
<name>A0A4C1ZPD6_EUMVA</name>
<comment type="caution">
    <text evidence="1">The sequence shown here is derived from an EMBL/GenBank/DDBJ whole genome shotgun (WGS) entry which is preliminary data.</text>
</comment>
<gene>
    <name evidence="1" type="ORF">EVAR_64302_1</name>
</gene>
<dbReference type="Proteomes" id="UP000299102">
    <property type="component" value="Unassembled WGS sequence"/>
</dbReference>
<dbReference type="EMBL" id="BGZK01002106">
    <property type="protein sequence ID" value="GBP90721.1"/>
    <property type="molecule type" value="Genomic_DNA"/>
</dbReference>
<protein>
    <submittedName>
        <fullName evidence="1">Uncharacterized protein</fullName>
    </submittedName>
</protein>
<sequence>MGPTQHQLQPLRDVEMRQRWFSVKCTASGGVVFELSFDMSYNSIMLAGILEILIKNMKLKSHIIDNGVQIHLSQAGVVFYSLQTQQLVHFEPDQRVYCGYVQTFGLIFNLLPLGLSCPRTTLPLALCSQMFCSVLLAALNKANKPQARCVRSPAALVRFAADAPSVESLTFPPESAYRNFPQIFGL</sequence>
<organism evidence="1 2">
    <name type="scientific">Eumeta variegata</name>
    <name type="common">Bagworm moth</name>
    <name type="synonym">Eumeta japonica</name>
    <dbReference type="NCBI Taxonomy" id="151549"/>
    <lineage>
        <taxon>Eukaryota</taxon>
        <taxon>Metazoa</taxon>
        <taxon>Ecdysozoa</taxon>
        <taxon>Arthropoda</taxon>
        <taxon>Hexapoda</taxon>
        <taxon>Insecta</taxon>
        <taxon>Pterygota</taxon>
        <taxon>Neoptera</taxon>
        <taxon>Endopterygota</taxon>
        <taxon>Lepidoptera</taxon>
        <taxon>Glossata</taxon>
        <taxon>Ditrysia</taxon>
        <taxon>Tineoidea</taxon>
        <taxon>Psychidae</taxon>
        <taxon>Oiketicinae</taxon>
        <taxon>Eumeta</taxon>
    </lineage>
</organism>
<keyword evidence="2" id="KW-1185">Reference proteome</keyword>
<evidence type="ECO:0000313" key="2">
    <source>
        <dbReference type="Proteomes" id="UP000299102"/>
    </source>
</evidence>
<reference evidence="1 2" key="1">
    <citation type="journal article" date="2019" name="Commun. Biol.">
        <title>The bagworm genome reveals a unique fibroin gene that provides high tensile strength.</title>
        <authorList>
            <person name="Kono N."/>
            <person name="Nakamura H."/>
            <person name="Ohtoshi R."/>
            <person name="Tomita M."/>
            <person name="Numata K."/>
            <person name="Arakawa K."/>
        </authorList>
    </citation>
    <scope>NUCLEOTIDE SEQUENCE [LARGE SCALE GENOMIC DNA]</scope>
</reference>